<organism evidence="17 18">
    <name type="scientific">Saccharomycodes ludwigii</name>
    <dbReference type="NCBI Taxonomy" id="36035"/>
    <lineage>
        <taxon>Eukaryota</taxon>
        <taxon>Fungi</taxon>
        <taxon>Dikarya</taxon>
        <taxon>Ascomycota</taxon>
        <taxon>Saccharomycotina</taxon>
        <taxon>Saccharomycetes</taxon>
        <taxon>Saccharomycodales</taxon>
        <taxon>Saccharomycodaceae</taxon>
        <taxon>Saccharomycodes</taxon>
    </lineage>
</organism>
<evidence type="ECO:0000256" key="3">
    <source>
        <dbReference type="ARBA" id="ARBA00004569"/>
    </source>
</evidence>
<dbReference type="InterPro" id="IPR002207">
    <property type="entry name" value="Peroxidase_I"/>
</dbReference>
<evidence type="ECO:0000256" key="13">
    <source>
        <dbReference type="ARBA" id="ARBA00049265"/>
    </source>
</evidence>
<evidence type="ECO:0000313" key="17">
    <source>
        <dbReference type="EMBL" id="SSD58763.1"/>
    </source>
</evidence>
<dbReference type="SUPFAM" id="SSF48113">
    <property type="entry name" value="Heme-dependent peroxidases"/>
    <property type="match status" value="1"/>
</dbReference>
<dbReference type="Gene3D" id="1.10.420.10">
    <property type="entry name" value="Peroxidase, domain 2"/>
    <property type="match status" value="1"/>
</dbReference>
<dbReference type="AlphaFoldDB" id="A0A376B275"/>
<dbReference type="PANTHER" id="PTHR31356:SF58">
    <property type="entry name" value="CYTOCHROME C PEROXIDASE, MITOCHONDRIAL"/>
    <property type="match status" value="1"/>
</dbReference>
<reference evidence="18" key="1">
    <citation type="submission" date="2018-06" db="EMBL/GenBank/DDBJ databases">
        <authorList>
            <person name="Guldener U."/>
        </authorList>
    </citation>
    <scope>NUCLEOTIDE SEQUENCE [LARGE SCALE GENOMIC DNA]</scope>
    <source>
        <strain evidence="18">UTAD17</strain>
    </source>
</reference>
<keyword evidence="10" id="KW-0408">Iron</keyword>
<name>A0A376B275_9ASCO</name>
<dbReference type="PROSITE" id="PS50873">
    <property type="entry name" value="PEROXIDASE_4"/>
    <property type="match status" value="1"/>
</dbReference>
<dbReference type="GO" id="GO:0004130">
    <property type="term" value="F:cytochrome-c peroxidase activity"/>
    <property type="evidence" value="ECO:0007669"/>
    <property type="project" value="UniProtKB-EC"/>
</dbReference>
<dbReference type="Pfam" id="PF00141">
    <property type="entry name" value="peroxidase"/>
    <property type="match status" value="1"/>
</dbReference>
<keyword evidence="9 14" id="KW-0560">Oxidoreductase</keyword>
<evidence type="ECO:0000256" key="7">
    <source>
        <dbReference type="ARBA" id="ARBA00022723"/>
    </source>
</evidence>
<keyword evidence="7" id="KW-0479">Metal-binding</keyword>
<keyword evidence="8" id="KW-0809">Transit peptide</keyword>
<dbReference type="GO" id="GO:0042744">
    <property type="term" value="P:hydrogen peroxide catabolic process"/>
    <property type="evidence" value="ECO:0007669"/>
    <property type="project" value="TreeGrafter"/>
</dbReference>
<keyword evidence="5 14" id="KW-0575">Peroxidase</keyword>
<evidence type="ECO:0000256" key="8">
    <source>
        <dbReference type="ARBA" id="ARBA00022946"/>
    </source>
</evidence>
<comment type="similarity">
    <text evidence="4">Belongs to the peroxidase family. Cytochrome c peroxidase subfamily.</text>
</comment>
<keyword evidence="6" id="KW-0349">Heme</keyword>
<evidence type="ECO:0000256" key="15">
    <source>
        <dbReference type="SAM" id="MobiDB-lite"/>
    </source>
</evidence>
<evidence type="ECO:0000259" key="16">
    <source>
        <dbReference type="PROSITE" id="PS50873"/>
    </source>
</evidence>
<evidence type="ECO:0000256" key="11">
    <source>
        <dbReference type="ARBA" id="ARBA00023128"/>
    </source>
</evidence>
<sequence length="371" mass="41775">MSANAIKYIIKKSQPASSSSSFYSRSLLKTFLYSSGTAAITSAAYYYYNNNNNNNNNNKRPTGKFGLGGTAAAAAAFTASTTDHLAAKEEDDHDYQQVYNAIAEKIREEDEYDNYIGYIPVLVRLAWHCSGTYSKDDHKGGSFGGTYRFPKEMNDPSNAGLQNAFKFIIPIKEEKFPWISYGDLFTLGGVVGIQEAGGPKIPWRSGRTDEPDSDVPDNGRLPDANTDSNYVRNFFHRLNFLDDKEIVAVCGAHCLGKTHYKNSGYEGPWGAATNIFTNEFFVNLLNENWKLETNKMGNKQYDSDKGYMMLPSDMALVQDDKFRKIVKAFADDQDYFFKVFSVGFTKILENGIDFPKENKPHYFKTLDEQDL</sequence>
<dbReference type="Gene3D" id="1.10.520.10">
    <property type="match status" value="1"/>
</dbReference>
<dbReference type="InterPro" id="IPR044831">
    <property type="entry name" value="Ccp1-like"/>
</dbReference>
<accession>A0A376B275</accession>
<feature type="domain" description="Plant heme peroxidase family profile" evidence="16">
    <location>
        <begin position="179"/>
        <end position="347"/>
    </location>
</feature>
<dbReference type="FunFam" id="1.10.520.10:FF:000005">
    <property type="entry name" value="Cytochrome c peroxidase"/>
    <property type="match status" value="1"/>
</dbReference>
<evidence type="ECO:0000256" key="10">
    <source>
        <dbReference type="ARBA" id="ARBA00023004"/>
    </source>
</evidence>
<proteinExistence type="inferred from homology"/>
<feature type="region of interest" description="Disordered" evidence="15">
    <location>
        <begin position="200"/>
        <end position="224"/>
    </location>
</feature>
<dbReference type="EC" id="1.11.1.-" evidence="14"/>
<dbReference type="PRINTS" id="PR00459">
    <property type="entry name" value="ASPEROXIDASE"/>
</dbReference>
<evidence type="ECO:0000256" key="2">
    <source>
        <dbReference type="ARBA" id="ARBA00004305"/>
    </source>
</evidence>
<evidence type="ECO:0000256" key="4">
    <source>
        <dbReference type="ARBA" id="ARBA00005997"/>
    </source>
</evidence>
<comment type="function">
    <text evidence="1">Destroys radicals which are normally produced within the cells and which are toxic to biological systems.</text>
</comment>
<evidence type="ECO:0000256" key="5">
    <source>
        <dbReference type="ARBA" id="ARBA00022559"/>
    </source>
</evidence>
<comment type="subcellular location">
    <subcellularLocation>
        <location evidence="3">Mitochondrion intermembrane space</location>
    </subcellularLocation>
    <subcellularLocation>
        <location evidence="2">Mitochondrion matrix</location>
    </subcellularLocation>
</comment>
<dbReference type="PRINTS" id="PR00458">
    <property type="entry name" value="PEROXIDASE"/>
</dbReference>
<comment type="catalytic activity">
    <reaction evidence="13">
        <text>2 Fe(II)-[cytochrome c] + H2O2 + 2 H(+) = 2 Fe(III)-[cytochrome c] + 2 H2O</text>
        <dbReference type="Rhea" id="RHEA:16581"/>
        <dbReference type="Rhea" id="RHEA-COMP:10350"/>
        <dbReference type="Rhea" id="RHEA-COMP:14399"/>
        <dbReference type="ChEBI" id="CHEBI:15377"/>
        <dbReference type="ChEBI" id="CHEBI:15378"/>
        <dbReference type="ChEBI" id="CHEBI:16240"/>
        <dbReference type="ChEBI" id="CHEBI:29033"/>
        <dbReference type="ChEBI" id="CHEBI:29034"/>
        <dbReference type="EC" id="1.11.1.5"/>
    </reaction>
</comment>
<dbReference type="GO" id="GO:0034599">
    <property type="term" value="P:cellular response to oxidative stress"/>
    <property type="evidence" value="ECO:0007669"/>
    <property type="project" value="InterPro"/>
</dbReference>
<evidence type="ECO:0000256" key="14">
    <source>
        <dbReference type="RuleBase" id="RU363051"/>
    </source>
</evidence>
<evidence type="ECO:0000256" key="6">
    <source>
        <dbReference type="ARBA" id="ARBA00022617"/>
    </source>
</evidence>
<dbReference type="GO" id="GO:0020037">
    <property type="term" value="F:heme binding"/>
    <property type="evidence" value="ECO:0007669"/>
    <property type="project" value="UniProtKB-UniRule"/>
</dbReference>
<gene>
    <name evidence="17" type="ORF">SCODWIG_00524</name>
</gene>
<evidence type="ECO:0000256" key="12">
    <source>
        <dbReference type="ARBA" id="ARBA00038574"/>
    </source>
</evidence>
<dbReference type="GO" id="GO:0005758">
    <property type="term" value="C:mitochondrial intermembrane space"/>
    <property type="evidence" value="ECO:0007669"/>
    <property type="project" value="UniProtKB-SubCell"/>
</dbReference>
<dbReference type="InterPro" id="IPR002016">
    <property type="entry name" value="Haem_peroxidase"/>
</dbReference>
<dbReference type="GO" id="GO:0046872">
    <property type="term" value="F:metal ion binding"/>
    <property type="evidence" value="ECO:0007669"/>
    <property type="project" value="UniProtKB-UniRule"/>
</dbReference>
<dbReference type="PANTHER" id="PTHR31356">
    <property type="entry name" value="THYLAKOID LUMENAL 29 KDA PROTEIN, CHLOROPLASTIC-RELATED"/>
    <property type="match status" value="1"/>
</dbReference>
<dbReference type="InterPro" id="IPR010255">
    <property type="entry name" value="Haem_peroxidase_sf"/>
</dbReference>
<dbReference type="VEuPathDB" id="FungiDB:SCODWIG_00524"/>
<dbReference type="GO" id="GO:0000302">
    <property type="term" value="P:response to reactive oxygen species"/>
    <property type="evidence" value="ECO:0007669"/>
    <property type="project" value="TreeGrafter"/>
</dbReference>
<evidence type="ECO:0000256" key="9">
    <source>
        <dbReference type="ARBA" id="ARBA00023002"/>
    </source>
</evidence>
<evidence type="ECO:0000313" key="18">
    <source>
        <dbReference type="Proteomes" id="UP000262825"/>
    </source>
</evidence>
<evidence type="ECO:0000256" key="1">
    <source>
        <dbReference type="ARBA" id="ARBA00003917"/>
    </source>
</evidence>
<dbReference type="Proteomes" id="UP000262825">
    <property type="component" value="Unassembled WGS sequence"/>
</dbReference>
<comment type="subunit">
    <text evidence="12">Forms a one-to-one complex with cytochrome c.</text>
</comment>
<keyword evidence="11" id="KW-0496">Mitochondrion</keyword>
<dbReference type="EMBL" id="UFAJ01000045">
    <property type="protein sequence ID" value="SSD58763.1"/>
    <property type="molecule type" value="Genomic_DNA"/>
</dbReference>
<keyword evidence="18" id="KW-1185">Reference proteome</keyword>
<dbReference type="GO" id="GO:0005759">
    <property type="term" value="C:mitochondrial matrix"/>
    <property type="evidence" value="ECO:0007669"/>
    <property type="project" value="UniProtKB-SubCell"/>
</dbReference>
<protein>
    <recommendedName>
        <fullName evidence="14">Peroxidase</fullName>
        <ecNumber evidence="14">1.11.1.-</ecNumber>
    </recommendedName>
</protein>